<reference evidence="3" key="3">
    <citation type="journal article" date="2006" name="Nucleic Acids Res.">
        <title>The Rice Annotation Project Database (RAP-DB): hub for Oryza sativa ssp. japonica genome information.</title>
        <authorList>
            <person name="Ohyanagi H."/>
            <person name="Tanaka T."/>
            <person name="Sakai H."/>
            <person name="Shigemoto Y."/>
            <person name="Yamaguchi K."/>
            <person name="Habara T."/>
            <person name="Fujii Y."/>
            <person name="Antonio B.A."/>
            <person name="Nagamura Y."/>
            <person name="Imanishi T."/>
            <person name="Ikeo K."/>
            <person name="Itoh T."/>
            <person name="Gojobori T."/>
            <person name="Sasaki T."/>
        </authorList>
    </citation>
    <scope>NUCLEOTIDE SEQUENCE</scope>
</reference>
<reference evidence="3" key="7">
    <citation type="submission" date="2012-08" db="EMBL/GenBank/DDBJ databases">
        <title>Oryza sativa nipponbare(GA3) genomic DNA, chromosome 1.</title>
        <authorList>
            <consortium name="IRGSP(International Rice Genome Sequencing Project)"/>
        </authorList>
    </citation>
    <scope>NUCLEOTIDE SEQUENCE</scope>
</reference>
<accession>A0A9K3Y881</accession>
<protein>
    <submittedName>
        <fullName evidence="3">Os01g0530100 protein</fullName>
    </submittedName>
</protein>
<sequence>MTRRWGRRRQRRGSGVGAAPLPSLPDPAEGGRGARGGGGGASPPSQIRPEGGWGRAAAAAVTVPLPPRSSRRETGGGRRQRRQSPSLPDPTGGRPGKGDSGGDSSHPS</sequence>
<feature type="compositionally biased region" description="Basic residues" evidence="1">
    <location>
        <begin position="1"/>
        <end position="12"/>
    </location>
</feature>
<dbReference type="Proteomes" id="UP000817658">
    <property type="component" value="Chromosome 1"/>
</dbReference>
<dbReference type="KEGG" id="dosa:Os01g0530100"/>
<reference evidence="2" key="1">
    <citation type="journal article" date="2002" name="Nature">
        <title>The genome sequence and structure of rice chromosome 1.</title>
        <authorList>
            <person name="Sasaki T."/>
            <person name="Matsumoto T."/>
            <person name="Yamamoto K."/>
            <person name="Sakata K."/>
            <person name="Baba T."/>
            <person name="Katayose Y."/>
            <person name="Wu J."/>
            <person name="Niimura Y."/>
            <person name="Cheng Z."/>
            <person name="Nagamura Y."/>
            <person name="Antonio B.A."/>
            <person name="Kanamori H."/>
            <person name="Hosokawa S."/>
            <person name="Masukawa M."/>
            <person name="Arikawa K."/>
            <person name="Chiden Y."/>
            <person name="Hayashi M."/>
            <person name="Okamoto M."/>
            <person name="Ando T."/>
            <person name="Aoki H."/>
            <person name="Arita K."/>
            <person name="Hamada M."/>
            <person name="Harada C."/>
            <person name="Hijishita S."/>
            <person name="Honda M."/>
            <person name="Ichikawa Y."/>
            <person name="Idonuma A."/>
            <person name="Iijima M."/>
            <person name="Ikeda M."/>
            <person name="Ikeno M."/>
            <person name="Itoh S."/>
            <person name="Itoh T."/>
            <person name="Itoh Y."/>
            <person name="Itoh Y."/>
            <person name="Iwabuchi A."/>
            <person name="Kamiya K."/>
            <person name="Karasawa W."/>
            <person name="Katagiri S."/>
            <person name="Kikuta A."/>
            <person name="Kobayashi N."/>
            <person name="Kono I."/>
            <person name="Machita K."/>
            <person name="Maehara T."/>
            <person name="Mizuno H."/>
            <person name="Mizubayashi T."/>
            <person name="Mukai Y."/>
            <person name="Nagasaki H."/>
            <person name="Nakashima M."/>
            <person name="Nakama Y."/>
            <person name="Nakamichi Y."/>
            <person name="Nakamura M."/>
            <person name="Namiki N."/>
            <person name="Negishi M."/>
            <person name="Ohta I."/>
            <person name="Ono N."/>
            <person name="Saji S."/>
            <person name="Sakai K."/>
            <person name="Shibata M."/>
            <person name="Shimokawa T."/>
            <person name="Shomura A."/>
            <person name="Song J."/>
            <person name="Takazaki Y."/>
            <person name="Terasawa K."/>
            <person name="Tsuji K."/>
            <person name="Waki K."/>
            <person name="Yamagata H."/>
            <person name="Yamane H."/>
            <person name="Yoshiki S."/>
            <person name="Yoshihara R."/>
            <person name="Yukawa K."/>
            <person name="Zhong H."/>
            <person name="Iwama H."/>
            <person name="Endo T."/>
            <person name="Ito H."/>
            <person name="Hahn J.H."/>
            <person name="Kim H.I."/>
            <person name="Eun M.Y."/>
            <person name="Yano M."/>
            <person name="Jiang J."/>
            <person name="Gojobori T."/>
        </authorList>
    </citation>
    <scope>NUCLEOTIDE SEQUENCE</scope>
</reference>
<dbReference type="EMBL" id="AP008207">
    <property type="protein sequence ID" value="BAH91120.1"/>
    <property type="molecule type" value="Genomic_DNA"/>
</dbReference>
<gene>
    <name evidence="3" type="ordered locus">Os01g0530100</name>
    <name evidence="2" type="ORF">P0702H08.10</name>
</gene>
<reference evidence="3" key="4">
    <citation type="journal article" date="2007" name="Genome Res.">
        <title>Curated Genome Annotation of Oryza sativa ssp. japonica and Comparative Genome Analysis with Arabidopsis thaliana.</title>
        <authorList>
            <consortium name="The Rice Annotation Project (RAP)"/>
            <person name="Itoh T."/>
            <person name="Tanaka T."/>
            <person name="Barrero R.A."/>
            <person name="Yamasaki C."/>
            <person name="Fujii Y."/>
            <person name="Hilton P.B."/>
            <person name="Antonio B.A."/>
            <person name="Aono H."/>
            <person name="Apweiler R."/>
            <person name="Bruskiewich R."/>
            <person name="Bureau T."/>
            <person name="Burr F."/>
            <person name="Costa de Oliveira A."/>
            <person name="Fuks G."/>
            <person name="Habara T."/>
            <person name="Haberer G."/>
            <person name="Han B."/>
            <person name="Harada E."/>
            <person name="Hiraki A.T."/>
            <person name="Hirochika H."/>
            <person name="Hoen D."/>
            <person name="Hokari H."/>
            <person name="Hosokawa S."/>
            <person name="Hsing Y."/>
            <person name="Ikawa H."/>
            <person name="Ikeo K."/>
            <person name="Imanishi T."/>
            <person name="Ito Y."/>
            <person name="Jaiswal P."/>
            <person name="Kanno M."/>
            <person name="Kawahara Y."/>
            <person name="Kawamura T."/>
            <person name="Kawashima H."/>
            <person name="Khurana J.P."/>
            <person name="Kikuchi S."/>
            <person name="Komatsu S."/>
            <person name="Koyanagi K.O."/>
            <person name="Kubooka H."/>
            <person name="Lieberherr D."/>
            <person name="Lin Y.C."/>
            <person name="Lonsdale D."/>
            <person name="Matsumoto T."/>
            <person name="Matsuya A."/>
            <person name="McCombie W.R."/>
            <person name="Messing J."/>
            <person name="Miyao A."/>
            <person name="Mulder N."/>
            <person name="Nagamura Y."/>
            <person name="Nam J."/>
            <person name="Namiki N."/>
            <person name="Numa H."/>
            <person name="Nurimoto S."/>
            <person name="O'donovan C."/>
            <person name="Ohyanagi H."/>
            <person name="Okido T."/>
            <person name="Oota S."/>
            <person name="Osato N."/>
            <person name="Palmer L.E."/>
            <person name="Quetier F."/>
            <person name="Raghuvanshi S."/>
            <person name="Saichi N."/>
            <person name="Sakai H."/>
            <person name="Sakai Y."/>
            <person name="Sakata K."/>
            <person name="Sakurai T."/>
            <person name="Sato F."/>
            <person name="Sato Y."/>
            <person name="Schoof H."/>
            <person name="Seki M."/>
            <person name="Shibata M."/>
            <person name="Shimizu Y."/>
            <person name="Shinozaki K."/>
            <person name="Shinso Y."/>
            <person name="Singh N.K."/>
            <person name="Smith-White B."/>
            <person name="Takeda J."/>
            <person name="Tanino M."/>
            <person name="Tatusova T."/>
            <person name="Thongjuea S."/>
            <person name="Todokoro F."/>
            <person name="Tsugane M."/>
            <person name="Tyagi A.K."/>
            <person name="Vanavichit A."/>
            <person name="Wang A."/>
            <person name="Wing R.A."/>
            <person name="Yamaguchi K."/>
            <person name="Yamamoto M."/>
            <person name="Yamamoto N."/>
            <person name="Yu Y."/>
            <person name="Zhang H."/>
            <person name="Zhao Q."/>
            <person name="Higo K."/>
            <person name="Burr B."/>
            <person name="Gojobori T."/>
            <person name="Sasaki T."/>
        </authorList>
    </citation>
    <scope>NUCLEOTIDE SEQUENCE</scope>
</reference>
<feature type="region of interest" description="Disordered" evidence="1">
    <location>
        <begin position="1"/>
        <end position="108"/>
    </location>
</feature>
<evidence type="ECO:0000256" key="1">
    <source>
        <dbReference type="SAM" id="MobiDB-lite"/>
    </source>
</evidence>
<reference evidence="3" key="5">
    <citation type="journal article" date="2008" name="Nucleic Acids Res.">
        <title>The Rice Annotation Project Database (RAP-DB): 2008 update.</title>
        <authorList>
            <consortium name="The Rice Annotation Project (RAP)"/>
            <person name="Tanaka T."/>
            <person name="Antonio B.A."/>
            <person name="Kikuchi S."/>
            <person name="Matsumoto T."/>
            <person name="Nagamura Y."/>
            <person name="Numa H."/>
            <person name="Sakai H."/>
            <person name="Wu J."/>
            <person name="Itoh T."/>
            <person name="Sasaki T."/>
            <person name="Aono R."/>
            <person name="Fujii Y."/>
            <person name="Habara T."/>
            <person name="Harada E."/>
            <person name="Kanno M."/>
            <person name="Kawahara Y."/>
            <person name="Kawashima H."/>
            <person name="Kubooka H."/>
            <person name="Matsuya A."/>
            <person name="Nakaoka H."/>
            <person name="Saichi N."/>
            <person name="Sanbonmatsu R."/>
            <person name="Sato Y."/>
            <person name="Shinso Y."/>
            <person name="Suzuki M."/>
            <person name="Takeda J."/>
            <person name="Tanino M."/>
            <person name="Todokoro F."/>
            <person name="Yamaguchi K."/>
            <person name="Yamamoto N."/>
            <person name="Yamasaki C."/>
            <person name="Imanishi T."/>
            <person name="Okido T."/>
            <person name="Tada M."/>
            <person name="Ikeo K."/>
            <person name="Tateno Y."/>
            <person name="Gojobori T."/>
            <person name="Lin Y.C."/>
            <person name="Wei F.J."/>
            <person name="Hsing Y.I."/>
            <person name="Zhao Q."/>
            <person name="Han B."/>
            <person name="Kramer M.R."/>
            <person name="McCombie R.W."/>
            <person name="Lonsdale D."/>
            <person name="O'Donovan C.C."/>
            <person name="Whitfield E.J."/>
            <person name="Apweiler R."/>
            <person name="Koyanagi K.O."/>
            <person name="Khurana J.P."/>
            <person name="Raghuvanshi S."/>
            <person name="Singh N.K."/>
            <person name="Tyagi A.K."/>
            <person name="Haberer G."/>
            <person name="Fujisawa M."/>
            <person name="Hosokawa S."/>
            <person name="Ito Y."/>
            <person name="Ikawa H."/>
            <person name="Shibata M."/>
            <person name="Yamamoto M."/>
            <person name="Bruskiewich R.M."/>
            <person name="Hoen D.R."/>
            <person name="Bureau TE."/>
            <person name="Namiki N."/>
            <person name="Ohyanagi H."/>
            <person name="Sakai Y."/>
            <person name="Nobushima S."/>
            <person name="Sakata K."/>
            <person name="Barrero R.A."/>
            <person name="Sato Y."/>
            <person name="Souvorov A."/>
            <person name="Smith-White B."/>
            <person name="Tatusova T."/>
            <person name="An S."/>
            <person name="An G."/>
            <person name="OOta S."/>
            <person name="Fuks G."/>
            <person name="Messing J."/>
            <person name="Christie K.R."/>
            <person name="Lieberherr D."/>
            <person name="Kim H."/>
            <person name="Zuccolo A."/>
            <person name="Wing R.A."/>
            <person name="Nobuta K."/>
            <person name="Green P.J."/>
            <person name="Lu C."/>
            <person name="Meyers BC."/>
            <person name="Chaparro C."/>
            <person name="Piegu B."/>
            <person name="Panaud O."/>
            <person name="Echeverria M."/>
        </authorList>
    </citation>
    <scope>NUCLEOTIDE SEQUENCE</scope>
</reference>
<proteinExistence type="predicted"/>
<name>A0A9K3Y881_ORYSJ</name>
<accession>B7F0M7</accession>
<reference evidence="3 4" key="2">
    <citation type="journal article" date="2005" name="Nature">
        <title>The map-based sequence of the rice genome.</title>
        <authorList>
            <consortium name="International rice genome sequencing project (IRGSP)"/>
            <person name="Matsumoto T."/>
            <person name="Wu J."/>
            <person name="Kanamori H."/>
            <person name="Katayose Y."/>
            <person name="Fujisawa M."/>
            <person name="Namiki N."/>
            <person name="Mizuno H."/>
            <person name="Yamamoto K."/>
            <person name="Antonio B.A."/>
            <person name="Baba T."/>
            <person name="Sakata K."/>
            <person name="Nagamura Y."/>
            <person name="Aoki H."/>
            <person name="Arikawa K."/>
            <person name="Arita K."/>
            <person name="Bito T."/>
            <person name="Chiden Y."/>
            <person name="Fujitsuka N."/>
            <person name="Fukunaka R."/>
            <person name="Hamada M."/>
            <person name="Harada C."/>
            <person name="Hayashi A."/>
            <person name="Hijishita S."/>
            <person name="Honda M."/>
            <person name="Hosokawa S."/>
            <person name="Ichikawa Y."/>
            <person name="Idonuma A."/>
            <person name="Iijima M."/>
            <person name="Ikeda M."/>
            <person name="Ikeno M."/>
            <person name="Ito K."/>
            <person name="Ito S."/>
            <person name="Ito T."/>
            <person name="Ito Y."/>
            <person name="Ito Y."/>
            <person name="Iwabuchi A."/>
            <person name="Kamiya K."/>
            <person name="Karasawa W."/>
            <person name="Kurita K."/>
            <person name="Katagiri S."/>
            <person name="Kikuta A."/>
            <person name="Kobayashi H."/>
            <person name="Kobayashi N."/>
            <person name="Machita K."/>
            <person name="Maehara T."/>
            <person name="Masukawa M."/>
            <person name="Mizubayashi T."/>
            <person name="Mukai Y."/>
            <person name="Nagasaki H."/>
            <person name="Nagata Y."/>
            <person name="Naito S."/>
            <person name="Nakashima M."/>
            <person name="Nakama Y."/>
            <person name="Nakamichi Y."/>
            <person name="Nakamura M."/>
            <person name="Meguro A."/>
            <person name="Negishi M."/>
            <person name="Ohta I."/>
            <person name="Ohta T."/>
            <person name="Okamoto M."/>
            <person name="Ono N."/>
            <person name="Saji S."/>
            <person name="Sakaguchi M."/>
            <person name="Sakai K."/>
            <person name="Shibata M."/>
            <person name="Shimokawa T."/>
            <person name="Song J."/>
            <person name="Takazaki Y."/>
            <person name="Terasawa K."/>
            <person name="Tsugane M."/>
            <person name="Tsuji K."/>
            <person name="Ueda S."/>
            <person name="Waki K."/>
            <person name="Yamagata H."/>
            <person name="Yamamoto M."/>
            <person name="Yamamoto S."/>
            <person name="Yamane H."/>
            <person name="Yoshiki S."/>
            <person name="Yoshihara R."/>
            <person name="Yukawa K."/>
            <person name="Zhong H."/>
            <person name="Yano M."/>
            <person name="Yuan Q."/>
            <person name="Ouyang S."/>
            <person name="Liu J."/>
            <person name="Jones K.M."/>
            <person name="Gansberger K."/>
            <person name="Moffat K."/>
            <person name="Hill J."/>
            <person name="Bera J."/>
            <person name="Fadrosh D."/>
            <person name="Jin S."/>
            <person name="Johri S."/>
            <person name="Kim M."/>
            <person name="Overton L."/>
            <person name="Reardon M."/>
            <person name="Tsitrin T."/>
            <person name="Vuong H."/>
            <person name="Weaver B."/>
            <person name="Ciecko A."/>
            <person name="Tallon L."/>
            <person name="Jackson J."/>
            <person name="Pai G."/>
            <person name="Aken S.V."/>
            <person name="Utterback T."/>
            <person name="Reidmuller S."/>
            <person name="Feldblyum T."/>
            <person name="Hsiao J."/>
            <person name="Zismann V."/>
            <person name="Iobst S."/>
            <person name="de Vazeille A.R."/>
            <person name="Buell C.R."/>
            <person name="Ying K."/>
            <person name="Li Y."/>
            <person name="Lu T."/>
            <person name="Huang Y."/>
            <person name="Zhao Q."/>
            <person name="Feng Q."/>
            <person name="Zhang L."/>
            <person name="Zhu J."/>
            <person name="Weng Q."/>
            <person name="Mu J."/>
            <person name="Lu Y."/>
            <person name="Fan D."/>
            <person name="Liu Y."/>
            <person name="Guan J."/>
            <person name="Zhang Y."/>
            <person name="Yu S."/>
            <person name="Liu X."/>
            <person name="Zhang Y."/>
            <person name="Hong G."/>
            <person name="Han B."/>
            <person name="Choisne N."/>
            <person name="Demange N."/>
            <person name="Orjeda G."/>
            <person name="Samain S."/>
            <person name="Cattolico L."/>
            <person name="Pelletier E."/>
            <person name="Couloux A."/>
            <person name="Segurens B."/>
            <person name="Wincker P."/>
            <person name="D'Hont A."/>
            <person name="Scarpelli C."/>
            <person name="Weissenbach J."/>
            <person name="Salanoubat M."/>
            <person name="Quetier F."/>
            <person name="Yu Y."/>
            <person name="Kim H.R."/>
            <person name="Rambo T."/>
            <person name="Currie J."/>
            <person name="Collura K."/>
            <person name="Luo M."/>
            <person name="Yang T."/>
            <person name="Ammiraju J.S.S."/>
            <person name="Engler F."/>
            <person name="Soderlund C."/>
            <person name="Wing R.A."/>
            <person name="Palmer L.E."/>
            <person name="de la Bastide M."/>
            <person name="Spiegel L."/>
            <person name="Nascimento L."/>
            <person name="Zutavern T."/>
            <person name="O'Shaughnessy A."/>
            <person name="Dike S."/>
            <person name="Dedhia N."/>
            <person name="Preston R."/>
            <person name="Balija V."/>
            <person name="McCombie W.R."/>
            <person name="Chow T."/>
            <person name="Chen H."/>
            <person name="Chung M."/>
            <person name="Chen C."/>
            <person name="Shaw J."/>
            <person name="Wu H."/>
            <person name="Hsiao K."/>
            <person name="Chao Y."/>
            <person name="Chu M."/>
            <person name="Cheng C."/>
            <person name="Hour A."/>
            <person name="Lee P."/>
            <person name="Lin S."/>
            <person name="Lin Y."/>
            <person name="Liou J."/>
            <person name="Liu S."/>
            <person name="Hsing Y."/>
            <person name="Raghuvanshi S."/>
            <person name="Mohanty A."/>
            <person name="Bharti A.K."/>
            <person name="Gaur A."/>
            <person name="Gupta V."/>
            <person name="Kumar D."/>
            <person name="Ravi V."/>
            <person name="Vij S."/>
            <person name="Kapur A."/>
            <person name="Khurana P."/>
            <person name="Khurana P."/>
            <person name="Khurana J.P."/>
            <person name="Tyagi A.K."/>
            <person name="Gaikwad K."/>
            <person name="Singh A."/>
            <person name="Dalal V."/>
            <person name="Srivastava S."/>
            <person name="Dixit A."/>
            <person name="Pal A.K."/>
            <person name="Ghazi I.A."/>
            <person name="Yadav M."/>
            <person name="Pandit A."/>
            <person name="Bhargava A."/>
            <person name="Sureshbabu K."/>
            <person name="Batra K."/>
            <person name="Sharma T.R."/>
            <person name="Mohapatra T."/>
            <person name="Singh N.K."/>
            <person name="Messing J."/>
            <person name="Nelson A.B."/>
            <person name="Fuks G."/>
            <person name="Kavchok S."/>
            <person name="Keizer G."/>
            <person name="Linton E."/>
            <person name="Llaca V."/>
            <person name="Song R."/>
            <person name="Tanyolac B."/>
            <person name="Young S."/>
            <person name="Ho-Il K."/>
            <person name="Hahn J.H."/>
            <person name="Sangsakoo G."/>
            <person name="Vanavichit A."/>
            <person name="de Mattos Luiz.A.T."/>
            <person name="Zimmer P.D."/>
            <person name="Malone G."/>
            <person name="Dellagostin O."/>
            <person name="de Oliveira A.C."/>
            <person name="Bevan M."/>
            <person name="Bancroft I."/>
            <person name="Minx P."/>
            <person name="Cordum H."/>
            <person name="Wilson R."/>
            <person name="Cheng Z."/>
            <person name="Jin W."/>
            <person name="Jiang J."/>
            <person name="Leong S.A."/>
            <person name="Iwama H."/>
            <person name="Gojobori T."/>
            <person name="Itoh T."/>
            <person name="Niimura Y."/>
            <person name="Fujii Y."/>
            <person name="Habara T."/>
            <person name="Sakai H."/>
            <person name="Sato Y."/>
            <person name="Wilson G."/>
            <person name="Kumar K."/>
            <person name="McCouch S."/>
            <person name="Juretic N."/>
            <person name="Hoen D."/>
            <person name="Wright S."/>
            <person name="Bruskiewich R."/>
            <person name="Bureau T."/>
            <person name="Miyao A."/>
            <person name="Hirochika H."/>
            <person name="Nishikawa T."/>
            <person name="Kadowaki K."/>
            <person name="Sugiura M."/>
            <person name="Burr B."/>
            <person name="Sasaki T."/>
        </authorList>
    </citation>
    <scope>NUCLEOTIDE SEQUENCE [LARGE SCALE GENOMIC DNA]</scope>
    <source>
        <strain evidence="4">cv. Nipponbare</strain>
    </source>
</reference>
<evidence type="ECO:0000313" key="4">
    <source>
        <dbReference type="Proteomes" id="UP000000763"/>
    </source>
</evidence>
<organism evidence="2">
    <name type="scientific">Oryza sativa subsp. japonica</name>
    <name type="common">Rice</name>
    <dbReference type="NCBI Taxonomy" id="39947"/>
    <lineage>
        <taxon>Eukaryota</taxon>
        <taxon>Viridiplantae</taxon>
        <taxon>Streptophyta</taxon>
        <taxon>Embryophyta</taxon>
        <taxon>Tracheophyta</taxon>
        <taxon>Spermatophyta</taxon>
        <taxon>Magnoliopsida</taxon>
        <taxon>Liliopsida</taxon>
        <taxon>Poales</taxon>
        <taxon>Poaceae</taxon>
        <taxon>BOP clade</taxon>
        <taxon>Oryzoideae</taxon>
        <taxon>Oryzeae</taxon>
        <taxon>Oryzinae</taxon>
        <taxon>Oryza</taxon>
        <taxon>Oryza sativa</taxon>
    </lineage>
</organism>
<reference evidence="4" key="6">
    <citation type="journal article" date="2008" name="Nucleic Acids Res.">
        <title>The rice annotation project database (RAP-DB): 2008 update.</title>
        <authorList>
            <consortium name="The rice annotation project (RAP)"/>
        </authorList>
    </citation>
    <scope>GENOME REANNOTATION</scope>
    <source>
        <strain evidence="4">cv. Nipponbare</strain>
    </source>
</reference>
<reference evidence="3" key="8">
    <citation type="submission" date="2012-08" db="EMBL/GenBank/DDBJ databases">
        <title>The Second Rice Annotation Project Meeting (RAP2).</title>
        <authorList>
            <consortium name="The Rice Annotation Project (RAP)"/>
        </authorList>
    </citation>
    <scope>NUCLEOTIDE SEQUENCE</scope>
</reference>
<dbReference type="EMBL" id="AP003350">
    <property type="protein sequence ID" value="BAD87467.1"/>
    <property type="molecule type" value="Genomic_DNA"/>
</dbReference>
<evidence type="ECO:0000313" key="2">
    <source>
        <dbReference type="EMBL" id="BAD87467.1"/>
    </source>
</evidence>
<evidence type="ECO:0000313" key="3">
    <source>
        <dbReference type="EMBL" id="BAH91120.1"/>
    </source>
</evidence>
<dbReference type="AlphaFoldDB" id="A0A9K3Y881"/>
<feature type="compositionally biased region" description="Gly residues" evidence="1">
    <location>
        <begin position="30"/>
        <end position="41"/>
    </location>
</feature>
<dbReference type="Proteomes" id="UP000000763">
    <property type="component" value="Chromosome 1"/>
</dbReference>